<evidence type="ECO:0000256" key="1">
    <source>
        <dbReference type="SAM" id="Phobius"/>
    </source>
</evidence>
<gene>
    <name evidence="2" type="ORF">FA13DRAFT_73770</name>
</gene>
<keyword evidence="1" id="KW-1133">Transmembrane helix</keyword>
<proteinExistence type="predicted"/>
<keyword evidence="1" id="KW-0812">Transmembrane</keyword>
<protein>
    <submittedName>
        <fullName evidence="2">Uncharacterized protein</fullName>
    </submittedName>
</protein>
<keyword evidence="1" id="KW-0472">Membrane</keyword>
<keyword evidence="3" id="KW-1185">Reference proteome</keyword>
<dbReference type="EMBL" id="QPFP01000010">
    <property type="protein sequence ID" value="TEB34211.1"/>
    <property type="molecule type" value="Genomic_DNA"/>
</dbReference>
<evidence type="ECO:0000313" key="3">
    <source>
        <dbReference type="Proteomes" id="UP000298030"/>
    </source>
</evidence>
<evidence type="ECO:0000313" key="2">
    <source>
        <dbReference type="EMBL" id="TEB34211.1"/>
    </source>
</evidence>
<dbReference type="AlphaFoldDB" id="A0A4Y7TJR1"/>
<feature type="transmembrane region" description="Helical" evidence="1">
    <location>
        <begin position="140"/>
        <end position="160"/>
    </location>
</feature>
<dbReference type="Proteomes" id="UP000298030">
    <property type="component" value="Unassembled WGS sequence"/>
</dbReference>
<organism evidence="2 3">
    <name type="scientific">Coprinellus micaceus</name>
    <name type="common">Glistening ink-cap mushroom</name>
    <name type="synonym">Coprinus micaceus</name>
    <dbReference type="NCBI Taxonomy" id="71717"/>
    <lineage>
        <taxon>Eukaryota</taxon>
        <taxon>Fungi</taxon>
        <taxon>Dikarya</taxon>
        <taxon>Basidiomycota</taxon>
        <taxon>Agaricomycotina</taxon>
        <taxon>Agaricomycetes</taxon>
        <taxon>Agaricomycetidae</taxon>
        <taxon>Agaricales</taxon>
        <taxon>Agaricineae</taxon>
        <taxon>Psathyrellaceae</taxon>
        <taxon>Coprinellus</taxon>
    </lineage>
</organism>
<reference evidence="2 3" key="1">
    <citation type="journal article" date="2019" name="Nat. Ecol. Evol.">
        <title>Megaphylogeny resolves global patterns of mushroom evolution.</title>
        <authorList>
            <person name="Varga T."/>
            <person name="Krizsan K."/>
            <person name="Foldi C."/>
            <person name="Dima B."/>
            <person name="Sanchez-Garcia M."/>
            <person name="Sanchez-Ramirez S."/>
            <person name="Szollosi G.J."/>
            <person name="Szarkandi J.G."/>
            <person name="Papp V."/>
            <person name="Albert L."/>
            <person name="Andreopoulos W."/>
            <person name="Angelini C."/>
            <person name="Antonin V."/>
            <person name="Barry K.W."/>
            <person name="Bougher N.L."/>
            <person name="Buchanan P."/>
            <person name="Buyck B."/>
            <person name="Bense V."/>
            <person name="Catcheside P."/>
            <person name="Chovatia M."/>
            <person name="Cooper J."/>
            <person name="Damon W."/>
            <person name="Desjardin D."/>
            <person name="Finy P."/>
            <person name="Geml J."/>
            <person name="Haridas S."/>
            <person name="Hughes K."/>
            <person name="Justo A."/>
            <person name="Karasinski D."/>
            <person name="Kautmanova I."/>
            <person name="Kiss B."/>
            <person name="Kocsube S."/>
            <person name="Kotiranta H."/>
            <person name="LaButti K.M."/>
            <person name="Lechner B.E."/>
            <person name="Liimatainen K."/>
            <person name="Lipzen A."/>
            <person name="Lukacs Z."/>
            <person name="Mihaltcheva S."/>
            <person name="Morgado L.N."/>
            <person name="Niskanen T."/>
            <person name="Noordeloos M.E."/>
            <person name="Ohm R.A."/>
            <person name="Ortiz-Santana B."/>
            <person name="Ovrebo C."/>
            <person name="Racz N."/>
            <person name="Riley R."/>
            <person name="Savchenko A."/>
            <person name="Shiryaev A."/>
            <person name="Soop K."/>
            <person name="Spirin V."/>
            <person name="Szebenyi C."/>
            <person name="Tomsovsky M."/>
            <person name="Tulloss R.E."/>
            <person name="Uehling J."/>
            <person name="Grigoriev I.V."/>
            <person name="Vagvolgyi C."/>
            <person name="Papp T."/>
            <person name="Martin F.M."/>
            <person name="Miettinen O."/>
            <person name="Hibbett D.S."/>
            <person name="Nagy L.G."/>
        </authorList>
    </citation>
    <scope>NUCLEOTIDE SEQUENCE [LARGE SCALE GENOMIC DNA]</scope>
    <source>
        <strain evidence="2 3">FP101781</strain>
    </source>
</reference>
<comment type="caution">
    <text evidence="2">The sequence shown here is derived from an EMBL/GenBank/DDBJ whole genome shotgun (WGS) entry which is preliminary data.</text>
</comment>
<accession>A0A4Y7TJR1</accession>
<feature type="transmembrane region" description="Helical" evidence="1">
    <location>
        <begin position="50"/>
        <end position="76"/>
    </location>
</feature>
<name>A0A4Y7TJR1_COPMI</name>
<sequence>MRDNEVRLPPAGYLGRNRSVLPSVMNTAMESSVRSTLSSVSPCSNRIRRLLWASTGVSILVFTSSMASLGTLTLWVSPATMVPTTAFHGTLLFRLRRERRTFEVEIRLTSPSRVQRSPGSMLPVHSPMQTSITSRLPTVVSAWVLTQLWTLCFLLVVFRVGDTRHPRPHREEAGTGRIVRQVLEATFTLVEASLVGSIAYLCTTEWRFASRAGRIKRQHSDANVPWHSSGRYHL</sequence>